<evidence type="ECO:0000259" key="5">
    <source>
        <dbReference type="PROSITE" id="PS51898"/>
    </source>
</evidence>
<organism evidence="7 8">
    <name type="scientific">Paenibacillus odorifer</name>
    <dbReference type="NCBI Taxonomy" id="189426"/>
    <lineage>
        <taxon>Bacteria</taxon>
        <taxon>Bacillati</taxon>
        <taxon>Bacillota</taxon>
        <taxon>Bacilli</taxon>
        <taxon>Bacillales</taxon>
        <taxon>Paenibacillaceae</taxon>
        <taxon>Paenibacillus</taxon>
    </lineage>
</organism>
<dbReference type="Gene3D" id="1.10.150.130">
    <property type="match status" value="1"/>
</dbReference>
<proteinExistence type="inferred from homology"/>
<dbReference type="InterPro" id="IPR050090">
    <property type="entry name" value="Tyrosine_recombinase_XerCD"/>
</dbReference>
<comment type="similarity">
    <text evidence="1">Belongs to the 'phage' integrase family.</text>
</comment>
<dbReference type="Gene3D" id="1.10.443.10">
    <property type="entry name" value="Intergrase catalytic core"/>
    <property type="match status" value="1"/>
</dbReference>
<dbReference type="InterPro" id="IPR002104">
    <property type="entry name" value="Integrase_catalytic"/>
</dbReference>
<dbReference type="Pfam" id="PF00589">
    <property type="entry name" value="Phage_integrase"/>
    <property type="match status" value="1"/>
</dbReference>
<dbReference type="PROSITE" id="PS51900">
    <property type="entry name" value="CB"/>
    <property type="match status" value="1"/>
</dbReference>
<comment type="caution">
    <text evidence="7">The sequence shown here is derived from an EMBL/GenBank/DDBJ whole genome shotgun (WGS) entry which is preliminary data.</text>
</comment>
<evidence type="ECO:0000313" key="7">
    <source>
        <dbReference type="EMBL" id="OMD35678.1"/>
    </source>
</evidence>
<dbReference type="InterPro" id="IPR013762">
    <property type="entry name" value="Integrase-like_cat_sf"/>
</dbReference>
<keyword evidence="3" id="KW-0233">DNA recombination</keyword>
<protein>
    <recommendedName>
        <fullName evidence="9">Integrase</fullName>
    </recommendedName>
</protein>
<feature type="domain" description="Tyr recombinase" evidence="5">
    <location>
        <begin position="122"/>
        <end position="307"/>
    </location>
</feature>
<evidence type="ECO:0000256" key="2">
    <source>
        <dbReference type="ARBA" id="ARBA00023125"/>
    </source>
</evidence>
<evidence type="ECO:0000256" key="3">
    <source>
        <dbReference type="ARBA" id="ARBA00023172"/>
    </source>
</evidence>
<evidence type="ECO:0000256" key="4">
    <source>
        <dbReference type="PROSITE-ProRule" id="PRU01248"/>
    </source>
</evidence>
<feature type="domain" description="Core-binding (CB)" evidence="6">
    <location>
        <begin position="1"/>
        <end position="98"/>
    </location>
</feature>
<name>A0A1R0XKT7_9BACL</name>
<dbReference type="EMBL" id="MPTC01000037">
    <property type="protein sequence ID" value="OMD35678.1"/>
    <property type="molecule type" value="Genomic_DNA"/>
</dbReference>
<dbReference type="PROSITE" id="PS51898">
    <property type="entry name" value="TYR_RECOMBINASE"/>
    <property type="match status" value="1"/>
</dbReference>
<evidence type="ECO:0000313" key="8">
    <source>
        <dbReference type="Proteomes" id="UP000187439"/>
    </source>
</evidence>
<evidence type="ECO:0000256" key="1">
    <source>
        <dbReference type="ARBA" id="ARBA00008857"/>
    </source>
</evidence>
<reference evidence="7 8" key="1">
    <citation type="submission" date="2016-10" db="EMBL/GenBank/DDBJ databases">
        <title>Paenibacillus species isolates.</title>
        <authorList>
            <person name="Beno S.M."/>
        </authorList>
    </citation>
    <scope>NUCLEOTIDE SEQUENCE [LARGE SCALE GENOMIC DNA]</scope>
    <source>
        <strain evidence="7 8">FSL H7-0710</strain>
    </source>
</reference>
<dbReference type="GO" id="GO:0015074">
    <property type="term" value="P:DNA integration"/>
    <property type="evidence" value="ECO:0007669"/>
    <property type="project" value="InterPro"/>
</dbReference>
<dbReference type="InterPro" id="IPR010998">
    <property type="entry name" value="Integrase_recombinase_N"/>
</dbReference>
<dbReference type="PANTHER" id="PTHR30349">
    <property type="entry name" value="PHAGE INTEGRASE-RELATED"/>
    <property type="match status" value="1"/>
</dbReference>
<dbReference type="AlphaFoldDB" id="A0A1R0XKT7"/>
<dbReference type="SUPFAM" id="SSF56349">
    <property type="entry name" value="DNA breaking-rejoining enzymes"/>
    <property type="match status" value="1"/>
</dbReference>
<dbReference type="RefSeq" id="WP_076121308.1">
    <property type="nucleotide sequence ID" value="NZ_MPTC01000037.1"/>
</dbReference>
<sequence>MKEYLQTYERWLTTEGFRDNTINRYLVVARDFMEWHSGVLRKNGFSPIDVSGRDLQDWKKYLLNEATYKRGEQEPRRYSISSVNNSLKAIRTFFQFFCDSNELSDNPALKIKAQKTAADFEQEPRWLKRLERNRLVRAVEDENTVKKNRWKFTRNRAIVFCQLHAGLRVSEVCDLETDDISFDTGYIFIRDGKGGKARRIEMNKDLRKALKEWIDERGNPPTKKLFVSSRGQKALTKQGVEYVYKILSDATGIADLTTHVPRHTLAHDLIEGGYSLQRVADILGHANINYTRVYTKSSSQERREALESLSFIQD</sequence>
<accession>A0A1R0XKT7</accession>
<dbReference type="InterPro" id="IPR044068">
    <property type="entry name" value="CB"/>
</dbReference>
<dbReference type="GO" id="GO:0003677">
    <property type="term" value="F:DNA binding"/>
    <property type="evidence" value="ECO:0007669"/>
    <property type="project" value="UniProtKB-UniRule"/>
</dbReference>
<dbReference type="PANTHER" id="PTHR30349:SF41">
    <property type="entry name" value="INTEGRASE_RECOMBINASE PROTEIN MJ0367-RELATED"/>
    <property type="match status" value="1"/>
</dbReference>
<keyword evidence="2 4" id="KW-0238">DNA-binding</keyword>
<dbReference type="OrthoDB" id="283809at2"/>
<evidence type="ECO:0008006" key="9">
    <source>
        <dbReference type="Google" id="ProtNLM"/>
    </source>
</evidence>
<gene>
    <name evidence="7" type="ORF">BSK52_26625</name>
</gene>
<dbReference type="GO" id="GO:0006310">
    <property type="term" value="P:DNA recombination"/>
    <property type="evidence" value="ECO:0007669"/>
    <property type="project" value="UniProtKB-KW"/>
</dbReference>
<dbReference type="InterPro" id="IPR011010">
    <property type="entry name" value="DNA_brk_join_enz"/>
</dbReference>
<evidence type="ECO:0000259" key="6">
    <source>
        <dbReference type="PROSITE" id="PS51900"/>
    </source>
</evidence>
<dbReference type="Proteomes" id="UP000187439">
    <property type="component" value="Unassembled WGS sequence"/>
</dbReference>